<comment type="caution">
    <text evidence="1">The sequence shown here is derived from an EMBL/GenBank/DDBJ whole genome shotgun (WGS) entry which is preliminary data.</text>
</comment>
<dbReference type="RefSeq" id="WP_320185035.1">
    <property type="nucleotide sequence ID" value="NZ_CP138332.1"/>
</dbReference>
<keyword evidence="2" id="KW-1185">Reference proteome</keyword>
<evidence type="ECO:0000313" key="2">
    <source>
        <dbReference type="Proteomes" id="UP001597525"/>
    </source>
</evidence>
<dbReference type="InterPro" id="IPR025401">
    <property type="entry name" value="DUF4374"/>
</dbReference>
<name>A0ABW6BGE3_9SPHI</name>
<dbReference type="Pfam" id="PF14298">
    <property type="entry name" value="DUF4374"/>
    <property type="match status" value="1"/>
</dbReference>
<protein>
    <submittedName>
        <fullName evidence="1">DUF4374 domain-containing protein</fullName>
    </submittedName>
</protein>
<reference evidence="2" key="1">
    <citation type="journal article" date="2019" name="Int. J. Syst. Evol. Microbiol.">
        <title>The Global Catalogue of Microorganisms (GCM) 10K type strain sequencing project: providing services to taxonomists for standard genome sequencing and annotation.</title>
        <authorList>
            <consortium name="The Broad Institute Genomics Platform"/>
            <consortium name="The Broad Institute Genome Sequencing Center for Infectious Disease"/>
            <person name="Wu L."/>
            <person name="Ma J."/>
        </authorList>
    </citation>
    <scope>NUCLEOTIDE SEQUENCE [LARGE SCALE GENOMIC DNA]</scope>
    <source>
        <strain evidence="2">KCTC 22814</strain>
    </source>
</reference>
<organism evidence="1 2">
    <name type="scientific">Sphingobacterium bambusae</name>
    <dbReference type="NCBI Taxonomy" id="662858"/>
    <lineage>
        <taxon>Bacteria</taxon>
        <taxon>Pseudomonadati</taxon>
        <taxon>Bacteroidota</taxon>
        <taxon>Sphingobacteriia</taxon>
        <taxon>Sphingobacteriales</taxon>
        <taxon>Sphingobacteriaceae</taxon>
        <taxon>Sphingobacterium</taxon>
    </lineage>
</organism>
<gene>
    <name evidence="1" type="ORF">ACFS7Y_07750</name>
</gene>
<accession>A0ABW6BGE3</accession>
<dbReference type="Proteomes" id="UP001597525">
    <property type="component" value="Unassembled WGS sequence"/>
</dbReference>
<sequence length="425" mass="46592">MNTNKWMGCLLSAALIFAACSKKDDQPTEPPVEETPQEGRFVVTALPYMSYILGNGADLLYTTNSLDSGTLVTTGTGLEQDGVNRNYVIANNKFFSLLFGQGNPGSVTAYSMNEQAQLQKLSNFQTETMTAFGAVGEDILMFKNAWEPTQSMSNWYRVNTNSLQIASQGQINTNTLSGNGEMAMFSSVKQVGDKVFAPFLSIKTARSFGTSFPDSSWIAVYSYPEMKFEKVIRDNRTGAIGAYFTDAIEVDEQGDVYAIGMSLGTENGSSNTKNSTKPVGIMKIAKGTTEYDKSYFFNISNVSGNNYVFRKLYLGKGNFLLMMSDTHNTYANNAKKFAIANVYTQSFKWVTGTPDPATILGITEYSGNYSPRDGKTGYVGIISFTDEGFVSQVYKFDTETASAKVGLTVEGQNIIRSINWVPVTK</sequence>
<dbReference type="PROSITE" id="PS51257">
    <property type="entry name" value="PROKAR_LIPOPROTEIN"/>
    <property type="match status" value="1"/>
</dbReference>
<evidence type="ECO:0000313" key="1">
    <source>
        <dbReference type="EMBL" id="MFD2967276.1"/>
    </source>
</evidence>
<proteinExistence type="predicted"/>
<dbReference type="EMBL" id="JBHUPB010000005">
    <property type="protein sequence ID" value="MFD2967276.1"/>
    <property type="molecule type" value="Genomic_DNA"/>
</dbReference>